<evidence type="ECO:0000313" key="2">
    <source>
        <dbReference type="EMBL" id="MBB4967371.1"/>
    </source>
</evidence>
<organism evidence="2 3">
    <name type="scientific">Saccharothrix violaceirubra</name>
    <dbReference type="NCBI Taxonomy" id="413306"/>
    <lineage>
        <taxon>Bacteria</taxon>
        <taxon>Bacillati</taxon>
        <taxon>Actinomycetota</taxon>
        <taxon>Actinomycetes</taxon>
        <taxon>Pseudonocardiales</taxon>
        <taxon>Pseudonocardiaceae</taxon>
        <taxon>Saccharothrix</taxon>
    </lineage>
</organism>
<proteinExistence type="predicted"/>
<accession>A0A7W7T6A6</accession>
<dbReference type="AlphaFoldDB" id="A0A7W7T6A6"/>
<reference evidence="2 3" key="1">
    <citation type="submission" date="2020-08" db="EMBL/GenBank/DDBJ databases">
        <title>Sequencing the genomes of 1000 actinobacteria strains.</title>
        <authorList>
            <person name="Klenk H.-P."/>
        </authorList>
    </citation>
    <scope>NUCLEOTIDE SEQUENCE [LARGE SCALE GENOMIC DNA]</scope>
    <source>
        <strain evidence="2 3">DSM 45084</strain>
    </source>
</reference>
<feature type="region of interest" description="Disordered" evidence="1">
    <location>
        <begin position="1"/>
        <end position="32"/>
    </location>
</feature>
<dbReference type="EMBL" id="JACHJS010000001">
    <property type="protein sequence ID" value="MBB4967371.1"/>
    <property type="molecule type" value="Genomic_DNA"/>
</dbReference>
<feature type="compositionally biased region" description="Basic and acidic residues" evidence="1">
    <location>
        <begin position="21"/>
        <end position="32"/>
    </location>
</feature>
<protein>
    <submittedName>
        <fullName evidence="2">Uncharacterized protein</fullName>
    </submittedName>
</protein>
<comment type="caution">
    <text evidence="2">The sequence shown here is derived from an EMBL/GenBank/DDBJ whole genome shotgun (WGS) entry which is preliminary data.</text>
</comment>
<dbReference type="Proteomes" id="UP000542674">
    <property type="component" value="Unassembled WGS sequence"/>
</dbReference>
<keyword evidence="3" id="KW-1185">Reference proteome</keyword>
<sequence length="32" mass="3363">MTAGPGVRMSLLANDPPTSGREAHDRGVRPDT</sequence>
<gene>
    <name evidence="2" type="ORF">F4559_004730</name>
</gene>
<name>A0A7W7T6A6_9PSEU</name>
<evidence type="ECO:0000313" key="3">
    <source>
        <dbReference type="Proteomes" id="UP000542674"/>
    </source>
</evidence>
<evidence type="ECO:0000256" key="1">
    <source>
        <dbReference type="SAM" id="MobiDB-lite"/>
    </source>
</evidence>